<reference evidence="1" key="1">
    <citation type="submission" date="2021-06" db="EMBL/GenBank/DDBJ databases">
        <authorList>
            <person name="Kallberg Y."/>
            <person name="Tangrot J."/>
            <person name="Rosling A."/>
        </authorList>
    </citation>
    <scope>NUCLEOTIDE SEQUENCE</scope>
    <source>
        <strain evidence="1">MA453B</strain>
    </source>
</reference>
<proteinExistence type="predicted"/>
<evidence type="ECO:0000313" key="2">
    <source>
        <dbReference type="Proteomes" id="UP000789405"/>
    </source>
</evidence>
<keyword evidence="2" id="KW-1185">Reference proteome</keyword>
<gene>
    <name evidence="1" type="ORF">DERYTH_LOCUS8277</name>
</gene>
<dbReference type="Proteomes" id="UP000789405">
    <property type="component" value="Unassembled WGS sequence"/>
</dbReference>
<dbReference type="EMBL" id="CAJVPY010004236">
    <property type="protein sequence ID" value="CAG8613769.1"/>
    <property type="molecule type" value="Genomic_DNA"/>
</dbReference>
<comment type="caution">
    <text evidence="1">The sequence shown here is derived from an EMBL/GenBank/DDBJ whole genome shotgun (WGS) entry which is preliminary data.</text>
</comment>
<sequence length="80" mass="8973">MDEKVEKFDLPSIILVGREGMLDKLFKVYSTLLISYNLLGVGKSTLGNMLLKACYSENFFDGDVDTPGSQMKRLVQKEHG</sequence>
<evidence type="ECO:0000313" key="1">
    <source>
        <dbReference type="EMBL" id="CAG8613769.1"/>
    </source>
</evidence>
<protein>
    <submittedName>
        <fullName evidence="1">20061_t:CDS:1</fullName>
    </submittedName>
</protein>
<accession>A0A9N9GIY8</accession>
<organism evidence="1 2">
    <name type="scientific">Dentiscutata erythropus</name>
    <dbReference type="NCBI Taxonomy" id="1348616"/>
    <lineage>
        <taxon>Eukaryota</taxon>
        <taxon>Fungi</taxon>
        <taxon>Fungi incertae sedis</taxon>
        <taxon>Mucoromycota</taxon>
        <taxon>Glomeromycotina</taxon>
        <taxon>Glomeromycetes</taxon>
        <taxon>Diversisporales</taxon>
        <taxon>Gigasporaceae</taxon>
        <taxon>Dentiscutata</taxon>
    </lineage>
</organism>
<name>A0A9N9GIY8_9GLOM</name>
<dbReference type="AlphaFoldDB" id="A0A9N9GIY8"/>